<dbReference type="STRING" id="1189619.pgond44_08285"/>
<comment type="caution">
    <text evidence="1">The sequence shown here is derived from an EMBL/GenBank/DDBJ whole genome shotgun (WGS) entry which is preliminary data.</text>
</comment>
<evidence type="ECO:0000313" key="1">
    <source>
        <dbReference type="EMBL" id="EMY81222.1"/>
    </source>
</evidence>
<reference evidence="1 2" key="1">
    <citation type="journal article" date="2014" name="Genome Biol. Evol.">
        <title>Extensive gene acquisition in the extremely psychrophilic bacterial species Psychroflexus torquis and the link to sea-ice ecosystem specialism.</title>
        <authorList>
            <person name="Feng S."/>
            <person name="Powell S.M."/>
            <person name="Wilson R."/>
            <person name="Bowman J.P."/>
        </authorList>
    </citation>
    <scope>NUCLEOTIDE SEQUENCE [LARGE SCALE GENOMIC DNA]</scope>
    <source>
        <strain evidence="1 2">ACAM 44</strain>
    </source>
</reference>
<evidence type="ECO:0000313" key="2">
    <source>
        <dbReference type="Proteomes" id="UP000012317"/>
    </source>
</evidence>
<keyword evidence="2" id="KW-1185">Reference proteome</keyword>
<gene>
    <name evidence="1" type="ORF">pgond44_08285</name>
</gene>
<organism evidence="1 2">
    <name type="scientific">Psychroflexus gondwanensis ACAM 44</name>
    <dbReference type="NCBI Taxonomy" id="1189619"/>
    <lineage>
        <taxon>Bacteria</taxon>
        <taxon>Pseudomonadati</taxon>
        <taxon>Bacteroidota</taxon>
        <taxon>Flavobacteriia</taxon>
        <taxon>Flavobacteriales</taxon>
        <taxon>Flavobacteriaceae</taxon>
        <taxon>Psychroflexus</taxon>
    </lineage>
</organism>
<dbReference type="EMBL" id="APLF01000007">
    <property type="protein sequence ID" value="EMY81222.1"/>
    <property type="molecule type" value="Genomic_DNA"/>
</dbReference>
<protein>
    <submittedName>
        <fullName evidence="1">Uncharacterized protein</fullName>
    </submittedName>
</protein>
<dbReference type="RefSeq" id="WP_003439734.1">
    <property type="nucleotide sequence ID" value="NZ_APLF01000007.1"/>
</dbReference>
<sequence>MKDKKNSTNHLSFNESLKPKNKIMKTETISIRISTELKQKLEKISEETGLTNSQIIRPLIEEKTIEPETIDLGEGRFYNTISDHELTNSLEFLELIFWLLDKKREPRTDEHDVFYKQQLKTIDRIMQSELFFQDFLSELVKVKRELELILNDKSIYKFNFPDEDGFDYEELCKNIHMIRFNSENDQLIPF</sequence>
<name>N1WVI2_9FLAO</name>
<dbReference type="Proteomes" id="UP000012317">
    <property type="component" value="Unassembled WGS sequence"/>
</dbReference>
<accession>N1WVI2</accession>
<proteinExistence type="predicted"/>
<dbReference type="AlphaFoldDB" id="N1WVI2"/>